<keyword evidence="2" id="KW-1185">Reference proteome</keyword>
<organism evidence="1 2">
    <name type="scientific">Jiangella alba</name>
    <dbReference type="NCBI Taxonomy" id="561176"/>
    <lineage>
        <taxon>Bacteria</taxon>
        <taxon>Bacillati</taxon>
        <taxon>Actinomycetota</taxon>
        <taxon>Actinomycetes</taxon>
        <taxon>Jiangellales</taxon>
        <taxon>Jiangellaceae</taxon>
        <taxon>Jiangella</taxon>
    </lineage>
</organism>
<dbReference type="Proteomes" id="UP000181980">
    <property type="component" value="Unassembled WGS sequence"/>
</dbReference>
<evidence type="ECO:0008006" key="3">
    <source>
        <dbReference type="Google" id="ProtNLM"/>
    </source>
</evidence>
<sequence length="185" mass="19642">MATAARPGGHPSVMCRSSRDAYASAVPVASAVRRPLVLCAVLLALAACGGPAHKDDAFVDAGVTGLLDIELTECFSDPEYSQLAGEDVVLYLPCDEGADNQSFMFVQAPDGPWDRAAVAELGWDECGRGFEQQWTSQDESGLDYYPILPTPETWADGDRAVMCAVYDPDGRLQDSVLPPAAGVSQ</sequence>
<dbReference type="EMBL" id="FNUC01000003">
    <property type="protein sequence ID" value="SEE80434.1"/>
    <property type="molecule type" value="Genomic_DNA"/>
</dbReference>
<gene>
    <name evidence="1" type="ORF">SAMN04488561_2764</name>
</gene>
<protein>
    <recommendedName>
        <fullName evidence="3">Septum formation</fullName>
    </recommendedName>
</protein>
<evidence type="ECO:0000313" key="2">
    <source>
        <dbReference type="Proteomes" id="UP000181980"/>
    </source>
</evidence>
<evidence type="ECO:0000313" key="1">
    <source>
        <dbReference type="EMBL" id="SEE80434.1"/>
    </source>
</evidence>
<dbReference type="AlphaFoldDB" id="A0A1H5LTX8"/>
<accession>A0A1H5LTX8</accession>
<reference evidence="2" key="1">
    <citation type="submission" date="2016-10" db="EMBL/GenBank/DDBJ databases">
        <authorList>
            <person name="Varghese N."/>
            <person name="Submissions S."/>
        </authorList>
    </citation>
    <scope>NUCLEOTIDE SEQUENCE [LARGE SCALE GENOMIC DNA]</scope>
    <source>
        <strain evidence="2">DSM 45237</strain>
    </source>
</reference>
<proteinExistence type="predicted"/>
<name>A0A1H5LTX8_9ACTN</name>
<dbReference type="STRING" id="561176.SAMN04488561_2764"/>